<evidence type="ECO:0000313" key="4">
    <source>
        <dbReference type="Proteomes" id="UP000005240"/>
    </source>
</evidence>
<name>A0A180GAJ2_PUCT1</name>
<protein>
    <submittedName>
        <fullName evidence="2 3">Uncharacterized protein</fullName>
    </submittedName>
</protein>
<evidence type="ECO:0000313" key="3">
    <source>
        <dbReference type="EnsemblFungi" id="PTTG_06989-t43_1-p1"/>
    </source>
</evidence>
<dbReference type="EnsemblFungi" id="PTTG_06989-t43_1">
    <property type="protein sequence ID" value="PTTG_06989-t43_1-p1"/>
    <property type="gene ID" value="PTTG_06989"/>
</dbReference>
<dbReference type="Proteomes" id="UP000005240">
    <property type="component" value="Unassembled WGS sequence"/>
</dbReference>
<dbReference type="VEuPathDB" id="FungiDB:PTTG_06989"/>
<feature type="compositionally biased region" description="Low complexity" evidence="1">
    <location>
        <begin position="12"/>
        <end position="26"/>
    </location>
</feature>
<evidence type="ECO:0000256" key="1">
    <source>
        <dbReference type="SAM" id="MobiDB-lite"/>
    </source>
</evidence>
<feature type="compositionally biased region" description="Polar residues" evidence="1">
    <location>
        <begin position="1"/>
        <end position="11"/>
    </location>
</feature>
<dbReference type="OrthoDB" id="10644680at2759"/>
<sequence>MDPTSESQIPQSDNSSERSGTSSDSGTPPPSRSSNFSPIKQDDDPTSPHTPAQAVLENNFRAGQSEPVPTNKAPSFQEVLLKSGEASSSAPLKPDEPILETEIQQITAEEFNRNMEKAQKATRGLRRLKLPRHLKREAESFKKLLLTTKRNQSTTKINS</sequence>
<organism evidence="2">
    <name type="scientific">Puccinia triticina (isolate 1-1 / race 1 (BBBD))</name>
    <name type="common">Brown leaf rust fungus</name>
    <dbReference type="NCBI Taxonomy" id="630390"/>
    <lineage>
        <taxon>Eukaryota</taxon>
        <taxon>Fungi</taxon>
        <taxon>Dikarya</taxon>
        <taxon>Basidiomycota</taxon>
        <taxon>Pucciniomycotina</taxon>
        <taxon>Pucciniomycetes</taxon>
        <taxon>Pucciniales</taxon>
        <taxon>Pucciniaceae</taxon>
        <taxon>Puccinia</taxon>
    </lineage>
</organism>
<dbReference type="AlphaFoldDB" id="A0A180GAJ2"/>
<feature type="region of interest" description="Disordered" evidence="1">
    <location>
        <begin position="1"/>
        <end position="96"/>
    </location>
</feature>
<reference evidence="3 4" key="3">
    <citation type="journal article" date="2017" name="G3 (Bethesda)">
        <title>Comparative analysis highlights variable genome content of wheat rusts and divergence of the mating loci.</title>
        <authorList>
            <person name="Cuomo C.A."/>
            <person name="Bakkeren G."/>
            <person name="Khalil H.B."/>
            <person name="Panwar V."/>
            <person name="Joly D."/>
            <person name="Linning R."/>
            <person name="Sakthikumar S."/>
            <person name="Song X."/>
            <person name="Adiconis X."/>
            <person name="Fan L."/>
            <person name="Goldberg J.M."/>
            <person name="Levin J.Z."/>
            <person name="Young S."/>
            <person name="Zeng Q."/>
            <person name="Anikster Y."/>
            <person name="Bruce M."/>
            <person name="Wang M."/>
            <person name="Yin C."/>
            <person name="McCallum B."/>
            <person name="Szabo L.J."/>
            <person name="Hulbert S."/>
            <person name="Chen X."/>
            <person name="Fellers J.P."/>
        </authorList>
    </citation>
    <scope>NUCLEOTIDE SEQUENCE</scope>
    <source>
        <strain evidence="4">Isolate 1-1 / race 1 (BBBD)</strain>
        <strain evidence="3">isolate 1-1 / race 1 (BBBD)</strain>
    </source>
</reference>
<evidence type="ECO:0000313" key="2">
    <source>
        <dbReference type="EMBL" id="OAV88943.1"/>
    </source>
</evidence>
<accession>A0A180GAJ2</accession>
<proteinExistence type="predicted"/>
<dbReference type="EMBL" id="ADAS02000147">
    <property type="protein sequence ID" value="OAV88943.1"/>
    <property type="molecule type" value="Genomic_DNA"/>
</dbReference>
<reference evidence="2" key="2">
    <citation type="submission" date="2016-05" db="EMBL/GenBank/DDBJ databases">
        <title>Comparative analysis highlights variable genome content of wheat rusts and divergence of the mating loci.</title>
        <authorList>
            <person name="Cuomo C.A."/>
            <person name="Bakkeren G."/>
            <person name="Szabo L."/>
            <person name="Khalil H."/>
            <person name="Joly D."/>
            <person name="Goldberg J."/>
            <person name="Young S."/>
            <person name="Zeng Q."/>
            <person name="Fellers J."/>
        </authorList>
    </citation>
    <scope>NUCLEOTIDE SEQUENCE [LARGE SCALE GENOMIC DNA]</scope>
    <source>
        <strain evidence="2">1-1 BBBD Race 1</strain>
    </source>
</reference>
<gene>
    <name evidence="2" type="ORF">PTTG_06989</name>
</gene>
<reference evidence="3" key="4">
    <citation type="submission" date="2025-05" db="UniProtKB">
        <authorList>
            <consortium name="EnsemblFungi"/>
        </authorList>
    </citation>
    <scope>IDENTIFICATION</scope>
    <source>
        <strain evidence="3">isolate 1-1 / race 1 (BBBD)</strain>
    </source>
</reference>
<reference evidence="2" key="1">
    <citation type="submission" date="2009-11" db="EMBL/GenBank/DDBJ databases">
        <authorList>
            <consortium name="The Broad Institute Genome Sequencing Platform"/>
            <person name="Ward D."/>
            <person name="Feldgarden M."/>
            <person name="Earl A."/>
            <person name="Young S.K."/>
            <person name="Zeng Q."/>
            <person name="Koehrsen M."/>
            <person name="Alvarado L."/>
            <person name="Berlin A."/>
            <person name="Bochicchio J."/>
            <person name="Borenstein D."/>
            <person name="Chapman S.B."/>
            <person name="Chen Z."/>
            <person name="Engels R."/>
            <person name="Freedman E."/>
            <person name="Gellesch M."/>
            <person name="Goldberg J."/>
            <person name="Griggs A."/>
            <person name="Gujja S."/>
            <person name="Heilman E."/>
            <person name="Heiman D."/>
            <person name="Hepburn T."/>
            <person name="Howarth C."/>
            <person name="Jen D."/>
            <person name="Larson L."/>
            <person name="Lewis B."/>
            <person name="Mehta T."/>
            <person name="Park D."/>
            <person name="Pearson M."/>
            <person name="Roberts A."/>
            <person name="Saif S."/>
            <person name="Shea T."/>
            <person name="Shenoy N."/>
            <person name="Sisk P."/>
            <person name="Stolte C."/>
            <person name="Sykes S."/>
            <person name="Thomson T."/>
            <person name="Walk T."/>
            <person name="White J."/>
            <person name="Yandava C."/>
            <person name="Izard J."/>
            <person name="Baranova O.V."/>
            <person name="Blanton J.M."/>
            <person name="Tanner A.C."/>
            <person name="Dewhirst F.E."/>
            <person name="Haas B."/>
            <person name="Nusbaum C."/>
            <person name="Birren B."/>
        </authorList>
    </citation>
    <scope>NUCLEOTIDE SEQUENCE [LARGE SCALE GENOMIC DNA]</scope>
    <source>
        <strain evidence="2">1-1 BBBD Race 1</strain>
    </source>
</reference>
<keyword evidence="4" id="KW-1185">Reference proteome</keyword>